<evidence type="ECO:0000313" key="1">
    <source>
        <dbReference type="EMBL" id="KAG0432216.1"/>
    </source>
</evidence>
<dbReference type="Proteomes" id="UP000805193">
    <property type="component" value="Unassembled WGS sequence"/>
</dbReference>
<reference evidence="1 2" key="1">
    <citation type="journal article" date="2020" name="Cell">
        <title>Large-Scale Comparative Analyses of Tick Genomes Elucidate Their Genetic Diversity and Vector Capacities.</title>
        <authorList>
            <consortium name="Tick Genome and Microbiome Consortium (TIGMIC)"/>
            <person name="Jia N."/>
            <person name="Wang J."/>
            <person name="Shi W."/>
            <person name="Du L."/>
            <person name="Sun Y."/>
            <person name="Zhan W."/>
            <person name="Jiang J.F."/>
            <person name="Wang Q."/>
            <person name="Zhang B."/>
            <person name="Ji P."/>
            <person name="Bell-Sakyi L."/>
            <person name="Cui X.M."/>
            <person name="Yuan T.T."/>
            <person name="Jiang B.G."/>
            <person name="Yang W.F."/>
            <person name="Lam T.T."/>
            <person name="Chang Q.C."/>
            <person name="Ding S.J."/>
            <person name="Wang X.J."/>
            <person name="Zhu J.G."/>
            <person name="Ruan X.D."/>
            <person name="Zhao L."/>
            <person name="Wei J.T."/>
            <person name="Ye R.Z."/>
            <person name="Que T.C."/>
            <person name="Du C.H."/>
            <person name="Zhou Y.H."/>
            <person name="Cheng J.X."/>
            <person name="Dai P.F."/>
            <person name="Guo W.B."/>
            <person name="Han X.H."/>
            <person name="Huang E.J."/>
            <person name="Li L.F."/>
            <person name="Wei W."/>
            <person name="Gao Y.C."/>
            <person name="Liu J.Z."/>
            <person name="Shao H.Z."/>
            <person name="Wang X."/>
            <person name="Wang C.C."/>
            <person name="Yang T.C."/>
            <person name="Huo Q.B."/>
            <person name="Li W."/>
            <person name="Chen H.Y."/>
            <person name="Chen S.E."/>
            <person name="Zhou L.G."/>
            <person name="Ni X.B."/>
            <person name="Tian J.H."/>
            <person name="Sheng Y."/>
            <person name="Liu T."/>
            <person name="Pan Y.S."/>
            <person name="Xia L.Y."/>
            <person name="Li J."/>
            <person name="Zhao F."/>
            <person name="Cao W.C."/>
        </authorList>
    </citation>
    <scope>NUCLEOTIDE SEQUENCE [LARGE SCALE GENOMIC DNA]</scope>
    <source>
        <strain evidence="1">Iper-2018</strain>
    </source>
</reference>
<gene>
    <name evidence="1" type="ORF">HPB47_021060</name>
</gene>
<protein>
    <submittedName>
        <fullName evidence="1">Uncharacterized protein</fullName>
    </submittedName>
</protein>
<comment type="caution">
    <text evidence="1">The sequence shown here is derived from an EMBL/GenBank/DDBJ whole genome shotgun (WGS) entry which is preliminary data.</text>
</comment>
<evidence type="ECO:0000313" key="2">
    <source>
        <dbReference type="Proteomes" id="UP000805193"/>
    </source>
</evidence>
<accession>A0AC60QDQ7</accession>
<proteinExistence type="predicted"/>
<keyword evidence="2" id="KW-1185">Reference proteome</keyword>
<sequence length="509" mass="57100">MPDRGTPQGAVLSPMLFNLTLIPNARTLPTVPTLRSTLYAAEIAILIHSGSDQHIKATLQHGLNQITRPTLQHVKKYVNQTTHLIRRIATKHHVIKEQDRRRLVHSFLLNHTACLTSTFTTQHANSYRCSRIVLELRESWDMWWASIDTHHMSQLTHLASSPTGHYILNFINILPPTSQIPPLPIPPHIHNRIRVYPIPRQMHPTFHASRRPARANTKTKLYPPSPSKLYSDATPYPHKPEHCLTVLGKHPPPNVTAATILTTNTTTTEGAAIALALGQDPTPQFVLSGSQQAIRHFIRGNISPMAFRILANNPPSDTVTLLWTPAHTSVCANEMVHDRARELIDRATISTALTRDFPAGKPTSLLQFGDITLRYRLLRRQYPLPHPHLSQEAAHMLRLLQTHTFPRRTQLVLTHPHLFTTPPVLPAGHSTLTTIPFANATQTHTPIFPPLTSGSRCCATRRSQAKSRPPPGHWRSRRPCGPSPPPIPDSRRPIKFPPPGQWDPCLSTR</sequence>
<name>A0AC60QDQ7_IXOPE</name>
<dbReference type="EMBL" id="JABSTQ010009168">
    <property type="protein sequence ID" value="KAG0432216.1"/>
    <property type="molecule type" value="Genomic_DNA"/>
</dbReference>
<organism evidence="1 2">
    <name type="scientific">Ixodes persulcatus</name>
    <name type="common">Taiga tick</name>
    <dbReference type="NCBI Taxonomy" id="34615"/>
    <lineage>
        <taxon>Eukaryota</taxon>
        <taxon>Metazoa</taxon>
        <taxon>Ecdysozoa</taxon>
        <taxon>Arthropoda</taxon>
        <taxon>Chelicerata</taxon>
        <taxon>Arachnida</taxon>
        <taxon>Acari</taxon>
        <taxon>Parasitiformes</taxon>
        <taxon>Ixodida</taxon>
        <taxon>Ixodoidea</taxon>
        <taxon>Ixodidae</taxon>
        <taxon>Ixodinae</taxon>
        <taxon>Ixodes</taxon>
    </lineage>
</organism>